<dbReference type="EC" id="3.1.3.16" evidence="6"/>
<feature type="domain" description="Tyrosine specific protein phosphatases" evidence="8">
    <location>
        <begin position="114"/>
        <end position="170"/>
    </location>
</feature>
<evidence type="ECO:0000256" key="5">
    <source>
        <dbReference type="ARBA" id="ARBA00048336"/>
    </source>
</evidence>
<dbReference type="SMART" id="SM00195">
    <property type="entry name" value="DSPc"/>
    <property type="match status" value="1"/>
</dbReference>
<dbReference type="InterPro" id="IPR020422">
    <property type="entry name" value="TYR_PHOSPHATASE_DUAL_dom"/>
</dbReference>
<evidence type="ECO:0000313" key="9">
    <source>
        <dbReference type="EMBL" id="UYV80474.1"/>
    </source>
</evidence>
<dbReference type="Pfam" id="PF00782">
    <property type="entry name" value="DSPc"/>
    <property type="match status" value="1"/>
</dbReference>
<dbReference type="PROSITE" id="PS50054">
    <property type="entry name" value="TYR_PHOSPHATASE_DUAL"/>
    <property type="match status" value="1"/>
</dbReference>
<dbReference type="PANTHER" id="PTHR45682:SF5">
    <property type="entry name" value="DUAL SPECIFICITY PROTEIN PHOSPHATASE"/>
    <property type="match status" value="1"/>
</dbReference>
<keyword evidence="2 6" id="KW-0378">Hydrolase</keyword>
<dbReference type="InterPro" id="IPR016130">
    <property type="entry name" value="Tyr_Pase_AS"/>
</dbReference>
<dbReference type="Gene3D" id="3.90.190.10">
    <property type="entry name" value="Protein tyrosine phosphatase superfamily"/>
    <property type="match status" value="1"/>
</dbReference>
<sequence>MYFTAAQQTTEGQRQGLARLYKVFADAQLSGFHPGDSYNRTVDCDEVYPGIFIGDDNSARKKDTLVHLGITHVLNSAEGREFGQVDTGPQFYRDVGIAYRGFDLMDLPHVRICQHFEAGANFIDLALQRGKVLVHCLMGMSRSATMVLAYLILKKGMTTEEALRTILRRRAVRPNDGFLLQLLELEQKMKDSKRK</sequence>
<accession>A0ABY6LH24</accession>
<dbReference type="Proteomes" id="UP001235939">
    <property type="component" value="Chromosome 19"/>
</dbReference>
<comment type="similarity">
    <text evidence="1 6">Belongs to the protein-tyrosine phosphatase family. Non-receptor class dual specificity subfamily.</text>
</comment>
<keyword evidence="3 6" id="KW-0904">Protein phosphatase</keyword>
<dbReference type="InterPro" id="IPR000340">
    <property type="entry name" value="Dual-sp_phosphatase_cat-dom"/>
</dbReference>
<dbReference type="EC" id="3.1.3.48" evidence="6"/>
<dbReference type="CDD" id="cd14515">
    <property type="entry name" value="DUSP3-like"/>
    <property type="match status" value="1"/>
</dbReference>
<proteinExistence type="inferred from homology"/>
<dbReference type="InterPro" id="IPR020405">
    <property type="entry name" value="Atypical_DUSP_subfamA"/>
</dbReference>
<comment type="catalytic activity">
    <reaction evidence="6">
        <text>O-phospho-L-tyrosyl-[protein] + H2O = L-tyrosyl-[protein] + phosphate</text>
        <dbReference type="Rhea" id="RHEA:10684"/>
        <dbReference type="Rhea" id="RHEA-COMP:10136"/>
        <dbReference type="Rhea" id="RHEA-COMP:20101"/>
        <dbReference type="ChEBI" id="CHEBI:15377"/>
        <dbReference type="ChEBI" id="CHEBI:43474"/>
        <dbReference type="ChEBI" id="CHEBI:46858"/>
        <dbReference type="ChEBI" id="CHEBI:61978"/>
        <dbReference type="EC" id="3.1.3.48"/>
    </reaction>
</comment>
<reference evidence="9 11" key="1">
    <citation type="submission" date="2022-01" db="EMBL/GenBank/DDBJ databases">
        <title>A chromosomal length assembly of Cordylochernes scorpioides.</title>
        <authorList>
            <person name="Zeh D."/>
            <person name="Zeh J."/>
        </authorList>
    </citation>
    <scope>NUCLEOTIDE SEQUENCE [LARGE SCALE GENOMIC DNA]</scope>
    <source>
        <strain evidence="9">IN4F17</strain>
        <tissue evidence="9">Whole Body</tissue>
    </source>
</reference>
<dbReference type="PRINTS" id="PR01908">
    <property type="entry name" value="ADSPHPHTASE"/>
</dbReference>
<evidence type="ECO:0000256" key="3">
    <source>
        <dbReference type="ARBA" id="ARBA00022912"/>
    </source>
</evidence>
<dbReference type="PROSITE" id="PS50056">
    <property type="entry name" value="TYR_PHOSPHATASE_2"/>
    <property type="match status" value="1"/>
</dbReference>
<comment type="catalytic activity">
    <reaction evidence="5 6">
        <text>O-phospho-L-threonyl-[protein] + H2O = L-threonyl-[protein] + phosphate</text>
        <dbReference type="Rhea" id="RHEA:47004"/>
        <dbReference type="Rhea" id="RHEA-COMP:11060"/>
        <dbReference type="Rhea" id="RHEA-COMP:11605"/>
        <dbReference type="ChEBI" id="CHEBI:15377"/>
        <dbReference type="ChEBI" id="CHEBI:30013"/>
        <dbReference type="ChEBI" id="CHEBI:43474"/>
        <dbReference type="ChEBI" id="CHEBI:61977"/>
        <dbReference type="EC" id="3.1.3.16"/>
    </reaction>
</comment>
<evidence type="ECO:0000259" key="7">
    <source>
        <dbReference type="PROSITE" id="PS50054"/>
    </source>
</evidence>
<dbReference type="PROSITE" id="PS00383">
    <property type="entry name" value="TYR_PHOSPHATASE_1"/>
    <property type="match status" value="1"/>
</dbReference>
<evidence type="ECO:0000256" key="2">
    <source>
        <dbReference type="ARBA" id="ARBA00022801"/>
    </source>
</evidence>
<evidence type="ECO:0000256" key="6">
    <source>
        <dbReference type="RuleBase" id="RU366038"/>
    </source>
</evidence>
<protein>
    <recommendedName>
        <fullName evidence="6">Dual specificity protein phosphatase</fullName>
        <ecNumber evidence="6">3.1.3.16</ecNumber>
        <ecNumber evidence="6">3.1.3.48</ecNumber>
    </recommendedName>
</protein>
<keyword evidence="11" id="KW-1185">Reference proteome</keyword>
<dbReference type="SUPFAM" id="SSF52799">
    <property type="entry name" value="(Phosphotyrosine protein) phosphatases II"/>
    <property type="match status" value="1"/>
</dbReference>
<comment type="catalytic activity">
    <reaction evidence="4 6">
        <text>O-phospho-L-seryl-[protein] + H2O = L-seryl-[protein] + phosphate</text>
        <dbReference type="Rhea" id="RHEA:20629"/>
        <dbReference type="Rhea" id="RHEA-COMP:9863"/>
        <dbReference type="Rhea" id="RHEA-COMP:11604"/>
        <dbReference type="ChEBI" id="CHEBI:15377"/>
        <dbReference type="ChEBI" id="CHEBI:29999"/>
        <dbReference type="ChEBI" id="CHEBI:43474"/>
        <dbReference type="ChEBI" id="CHEBI:83421"/>
        <dbReference type="EC" id="3.1.3.16"/>
    </reaction>
</comment>
<evidence type="ECO:0000256" key="4">
    <source>
        <dbReference type="ARBA" id="ARBA00047761"/>
    </source>
</evidence>
<dbReference type="EMBL" id="CP092881">
    <property type="protein sequence ID" value="UYV80474.1"/>
    <property type="molecule type" value="Genomic_DNA"/>
</dbReference>
<dbReference type="InterPro" id="IPR029021">
    <property type="entry name" value="Prot-tyrosine_phosphatase-like"/>
</dbReference>
<comment type="function">
    <text evidence="6">Dual specificity phosphatase able to dephosphorylate phosphotyrosine, phosphoserine and phosphothreonine residues, with a preference for phosphotyrosine as a substrate.</text>
</comment>
<evidence type="ECO:0000313" key="10">
    <source>
        <dbReference type="EMBL" id="UYV80477.1"/>
    </source>
</evidence>
<feature type="domain" description="Tyrosine-protein phosphatase" evidence="7">
    <location>
        <begin position="43"/>
        <end position="191"/>
    </location>
</feature>
<dbReference type="EMBL" id="CP092881">
    <property type="protein sequence ID" value="UYV80477.1"/>
    <property type="molecule type" value="Genomic_DNA"/>
</dbReference>
<dbReference type="InterPro" id="IPR000387">
    <property type="entry name" value="Tyr_Pase_dom"/>
</dbReference>
<organism evidence="9 11">
    <name type="scientific">Cordylochernes scorpioides</name>
    <dbReference type="NCBI Taxonomy" id="51811"/>
    <lineage>
        <taxon>Eukaryota</taxon>
        <taxon>Metazoa</taxon>
        <taxon>Ecdysozoa</taxon>
        <taxon>Arthropoda</taxon>
        <taxon>Chelicerata</taxon>
        <taxon>Arachnida</taxon>
        <taxon>Pseudoscorpiones</taxon>
        <taxon>Cheliferoidea</taxon>
        <taxon>Chernetidae</taxon>
        <taxon>Cordylochernes</taxon>
    </lineage>
</organism>
<dbReference type="PRINTS" id="PR01909">
    <property type="entry name" value="ADSPHPHTASEA"/>
</dbReference>
<evidence type="ECO:0000313" key="11">
    <source>
        <dbReference type="Proteomes" id="UP001235939"/>
    </source>
</evidence>
<name>A0ABY6LH24_9ARAC</name>
<dbReference type="PANTHER" id="PTHR45682">
    <property type="entry name" value="AGAP008228-PA"/>
    <property type="match status" value="1"/>
</dbReference>
<evidence type="ECO:0000256" key="1">
    <source>
        <dbReference type="ARBA" id="ARBA00008601"/>
    </source>
</evidence>
<evidence type="ECO:0000259" key="8">
    <source>
        <dbReference type="PROSITE" id="PS50056"/>
    </source>
</evidence>
<gene>
    <name evidence="9" type="ORF">LAZ67_19000265</name>
    <name evidence="10" type="ORF">LAZ67_19000268</name>
</gene>